<name>A0A1Y2SF42_9GAMM</name>
<dbReference type="EMBL" id="MUBJ01000020">
    <property type="protein sequence ID" value="OTA15042.1"/>
    <property type="molecule type" value="Genomic_DNA"/>
</dbReference>
<evidence type="ECO:0000313" key="2">
    <source>
        <dbReference type="EMBL" id="OTA15042.1"/>
    </source>
</evidence>
<organism evidence="3 4">
    <name type="scientific">Xenorhabdus vietnamensis</name>
    <dbReference type="NCBI Taxonomy" id="351656"/>
    <lineage>
        <taxon>Bacteria</taxon>
        <taxon>Pseudomonadati</taxon>
        <taxon>Pseudomonadota</taxon>
        <taxon>Gammaproteobacteria</taxon>
        <taxon>Enterobacterales</taxon>
        <taxon>Morganellaceae</taxon>
        <taxon>Xenorhabdus</taxon>
    </lineage>
</organism>
<dbReference type="Proteomes" id="UP000194350">
    <property type="component" value="Unassembled WGS sequence"/>
</dbReference>
<dbReference type="Gene3D" id="2.40.128.130">
    <property type="entry name" value="Autotransporter beta-domain"/>
    <property type="match status" value="1"/>
</dbReference>
<dbReference type="Pfam" id="PF03797">
    <property type="entry name" value="Autotransporter"/>
    <property type="match status" value="1"/>
</dbReference>
<dbReference type="AlphaFoldDB" id="A0A1Y2SF42"/>
<reference evidence="3 4" key="1">
    <citation type="submission" date="2016-10" db="EMBL/GenBank/DDBJ databases">
        <title>Systematic genetic and metabolomic analysis of Xenorhabdus and Photorhabdus spp., highlights the requirements for a dual symbiotic and pathogenic life style.</title>
        <authorList>
            <person name="Tobias N.J."/>
            <person name="Wolff H."/>
            <person name="Djahanschiri B."/>
            <person name="Pidot S.J."/>
            <person name="Stinear T.P."/>
            <person name="Ebersberger I."/>
            <person name="Bode H.B."/>
        </authorList>
    </citation>
    <scope>NUCLEOTIDE SEQUENCE [LARGE SCALE GENOMIC DNA]</scope>
    <source>
        <strain evidence="3 4">DSM 22392</strain>
    </source>
</reference>
<protein>
    <recommendedName>
        <fullName evidence="1">Autotransporter domain-containing protein</fullName>
    </recommendedName>
</protein>
<dbReference type="STRING" id="351656.Xvie_01686"/>
<dbReference type="InterPro" id="IPR005546">
    <property type="entry name" value="Autotransporte_beta"/>
</dbReference>
<evidence type="ECO:0000313" key="4">
    <source>
        <dbReference type="Proteomes" id="UP000194350"/>
    </source>
</evidence>
<evidence type="ECO:0000259" key="1">
    <source>
        <dbReference type="Pfam" id="PF03797"/>
    </source>
</evidence>
<comment type="caution">
    <text evidence="3">The sequence shown here is derived from an EMBL/GenBank/DDBJ whole genome shotgun (WGS) entry which is preliminary data.</text>
</comment>
<evidence type="ECO:0000313" key="3">
    <source>
        <dbReference type="EMBL" id="OTA16603.1"/>
    </source>
</evidence>
<gene>
    <name evidence="3" type="ORF">Xvie_01686</name>
    <name evidence="2" type="ORF">Xvie_03132</name>
</gene>
<dbReference type="SUPFAM" id="SSF103515">
    <property type="entry name" value="Autotransporter"/>
    <property type="match status" value="1"/>
</dbReference>
<proteinExistence type="predicted"/>
<keyword evidence="4" id="KW-1185">Reference proteome</keyword>
<dbReference type="InterPro" id="IPR036709">
    <property type="entry name" value="Autotransporte_beta_dom_sf"/>
</dbReference>
<feature type="domain" description="Autotransporter" evidence="1">
    <location>
        <begin position="3"/>
        <end position="112"/>
    </location>
</feature>
<sequence length="214" mass="23647">MTAFNLGVQARYAVNPLAGAYMFGNGRFGIEDGRMDRNVHVNDYIASNYASWKGLSGSFMAGGGYRWALSENLSAGPTASLNYTTLSRRGMTETGSSGSHLKLDSNTFNSQLAAFQHWGEQQLEFTALFWCSSHNRSATSLESCRAQFHYLHHKIYITRSRSKTPHNPIPHAIVVGIDQTIICCFASLMPIILLTIQNKLSLKQPKNNDPIIAA</sequence>
<dbReference type="EMBL" id="MUBJ01000007">
    <property type="protein sequence ID" value="OTA16603.1"/>
    <property type="molecule type" value="Genomic_DNA"/>
</dbReference>
<accession>A0A1Y2SF42</accession>